<evidence type="ECO:0000313" key="2">
    <source>
        <dbReference type="Proteomes" id="UP001589813"/>
    </source>
</evidence>
<dbReference type="InterPro" id="IPR014955">
    <property type="entry name" value="DUF1826"/>
</dbReference>
<evidence type="ECO:0000313" key="1">
    <source>
        <dbReference type="EMBL" id="MFC0049472.1"/>
    </source>
</evidence>
<comment type="caution">
    <text evidence="1">The sequence shown here is derived from an EMBL/GenBank/DDBJ whole genome shotgun (WGS) entry which is preliminary data.</text>
</comment>
<dbReference type="RefSeq" id="WP_377245372.1">
    <property type="nucleotide sequence ID" value="NZ_JBHLXP010000003.1"/>
</dbReference>
<reference evidence="1 2" key="1">
    <citation type="submission" date="2024-09" db="EMBL/GenBank/DDBJ databases">
        <authorList>
            <person name="Sun Q."/>
            <person name="Mori K."/>
        </authorList>
    </citation>
    <scope>NUCLEOTIDE SEQUENCE [LARGE SCALE GENOMIC DNA]</scope>
    <source>
        <strain evidence="1 2">KCTC 23315</strain>
    </source>
</reference>
<name>A0ABV6BF17_9GAMM</name>
<dbReference type="EMBL" id="JBHLXP010000003">
    <property type="protein sequence ID" value="MFC0049472.1"/>
    <property type="molecule type" value="Genomic_DNA"/>
</dbReference>
<gene>
    <name evidence="1" type="ORF">ACFFJP_14345</name>
</gene>
<accession>A0ABV6BF17</accession>
<protein>
    <submittedName>
        <fullName evidence="1">DUF1826 domain-containing protein</fullName>
    </submittedName>
</protein>
<dbReference type="Proteomes" id="UP001589813">
    <property type="component" value="Unassembled WGS sequence"/>
</dbReference>
<keyword evidence="2" id="KW-1185">Reference proteome</keyword>
<organism evidence="1 2">
    <name type="scientific">Rheinheimera tilapiae</name>
    <dbReference type="NCBI Taxonomy" id="875043"/>
    <lineage>
        <taxon>Bacteria</taxon>
        <taxon>Pseudomonadati</taxon>
        <taxon>Pseudomonadota</taxon>
        <taxon>Gammaproteobacteria</taxon>
        <taxon>Chromatiales</taxon>
        <taxon>Chromatiaceae</taxon>
        <taxon>Rheinheimera</taxon>
    </lineage>
</organism>
<sequence>MTTHFSKMMFTEFQPLEAQIRQSAAADVLSDILLPEVNLAVWQRQLDAELLWCAAQLAARPAFALQRQSHVDELPVLLQYAVPEMPGSDALCRDIVLQAQMLACLMDTEHIGVRLKALRSAMCPRFHTDHVALRMLVTYAGPATEWRAGPDNDDDTGALNVGDSAVLKGSAWPAAAAVWHRSPPGIAPRLLLTLDPL</sequence>
<dbReference type="Pfam" id="PF08856">
    <property type="entry name" value="DUF1826"/>
    <property type="match status" value="1"/>
</dbReference>
<proteinExistence type="predicted"/>